<dbReference type="PANTHER" id="PTHR37984">
    <property type="entry name" value="PROTEIN CBG26694"/>
    <property type="match status" value="1"/>
</dbReference>
<dbReference type="InterPro" id="IPR050951">
    <property type="entry name" value="Retrovirus_Pol_polyprotein"/>
</dbReference>
<gene>
    <name evidence="3" type="primary">K02A2.6</name>
    <name evidence="3" type="ORF">AWC38_SpisGene18751</name>
</gene>
<dbReference type="GO" id="GO:0015074">
    <property type="term" value="P:DNA integration"/>
    <property type="evidence" value="ECO:0007669"/>
    <property type="project" value="InterPro"/>
</dbReference>
<dbReference type="STRING" id="50429.A0A2B4RKD4"/>
<name>A0A2B4RKD4_STYPI</name>
<keyword evidence="4" id="KW-1185">Reference proteome</keyword>
<evidence type="ECO:0000259" key="1">
    <source>
        <dbReference type="PROSITE" id="PS50878"/>
    </source>
</evidence>
<dbReference type="Gene3D" id="3.30.420.10">
    <property type="entry name" value="Ribonuclease H-like superfamily/Ribonuclease H"/>
    <property type="match status" value="1"/>
</dbReference>
<dbReference type="Gene3D" id="3.10.10.10">
    <property type="entry name" value="HIV Type 1 Reverse Transcriptase, subunit A, domain 1"/>
    <property type="match status" value="1"/>
</dbReference>
<dbReference type="Proteomes" id="UP000225706">
    <property type="component" value="Unassembled WGS sequence"/>
</dbReference>
<feature type="domain" description="Reverse transcriptase" evidence="1">
    <location>
        <begin position="1"/>
        <end position="171"/>
    </location>
</feature>
<accession>A0A2B4RKD4</accession>
<dbReference type="PROSITE" id="PS50878">
    <property type="entry name" value="RT_POL"/>
    <property type="match status" value="1"/>
</dbReference>
<dbReference type="Gene3D" id="1.10.340.70">
    <property type="match status" value="1"/>
</dbReference>
<dbReference type="Pfam" id="PF00078">
    <property type="entry name" value="RVT_1"/>
    <property type="match status" value="1"/>
</dbReference>
<dbReference type="InterPro" id="IPR036397">
    <property type="entry name" value="RNaseH_sf"/>
</dbReference>
<dbReference type="SUPFAM" id="SSF53098">
    <property type="entry name" value="Ribonuclease H-like"/>
    <property type="match status" value="1"/>
</dbReference>
<evidence type="ECO:0000313" key="3">
    <source>
        <dbReference type="EMBL" id="PFX16950.1"/>
    </source>
</evidence>
<dbReference type="GO" id="GO:0003676">
    <property type="term" value="F:nucleic acid binding"/>
    <property type="evidence" value="ECO:0007669"/>
    <property type="project" value="InterPro"/>
</dbReference>
<dbReference type="InterPro" id="IPR043128">
    <property type="entry name" value="Rev_trsase/Diguanyl_cyclase"/>
</dbReference>
<evidence type="ECO:0000313" key="4">
    <source>
        <dbReference type="Proteomes" id="UP000225706"/>
    </source>
</evidence>
<dbReference type="InterPro" id="IPR043502">
    <property type="entry name" value="DNA/RNA_pol_sf"/>
</dbReference>
<dbReference type="AlphaFoldDB" id="A0A2B4RKD4"/>
<dbReference type="FunFam" id="1.10.340.70:FF:000003">
    <property type="entry name" value="Protein CBG25708"/>
    <property type="match status" value="1"/>
</dbReference>
<organism evidence="3 4">
    <name type="scientific">Stylophora pistillata</name>
    <name type="common">Smooth cauliflower coral</name>
    <dbReference type="NCBI Taxonomy" id="50429"/>
    <lineage>
        <taxon>Eukaryota</taxon>
        <taxon>Metazoa</taxon>
        <taxon>Cnidaria</taxon>
        <taxon>Anthozoa</taxon>
        <taxon>Hexacorallia</taxon>
        <taxon>Scleractinia</taxon>
        <taxon>Astrocoeniina</taxon>
        <taxon>Pocilloporidae</taxon>
        <taxon>Stylophora</taxon>
    </lineage>
</organism>
<proteinExistence type="predicted"/>
<dbReference type="CDD" id="cd01647">
    <property type="entry name" value="RT_LTR"/>
    <property type="match status" value="1"/>
</dbReference>
<protein>
    <submittedName>
        <fullName evidence="3">Uncharacterized protein K02A2.6</fullName>
    </submittedName>
</protein>
<dbReference type="PROSITE" id="PS50994">
    <property type="entry name" value="INTEGRASE"/>
    <property type="match status" value="1"/>
</dbReference>
<dbReference type="InterPro" id="IPR000477">
    <property type="entry name" value="RT_dom"/>
</dbReference>
<dbReference type="InterPro" id="IPR041588">
    <property type="entry name" value="Integrase_H2C2"/>
</dbReference>
<feature type="domain" description="Integrase catalytic" evidence="2">
    <location>
        <begin position="393"/>
        <end position="493"/>
    </location>
</feature>
<dbReference type="InterPro" id="IPR012337">
    <property type="entry name" value="RNaseH-like_sf"/>
</dbReference>
<dbReference type="EMBL" id="LSMT01000507">
    <property type="protein sequence ID" value="PFX16950.1"/>
    <property type="molecule type" value="Genomic_DNA"/>
</dbReference>
<dbReference type="Gene3D" id="3.30.70.270">
    <property type="match status" value="1"/>
</dbReference>
<dbReference type="PANTHER" id="PTHR37984:SF11">
    <property type="entry name" value="INTEGRASE CATALYTIC DOMAIN-CONTAINING PROTEIN"/>
    <property type="match status" value="1"/>
</dbReference>
<dbReference type="InterPro" id="IPR001584">
    <property type="entry name" value="Integrase_cat-core"/>
</dbReference>
<evidence type="ECO:0000259" key="2">
    <source>
        <dbReference type="PROSITE" id="PS50994"/>
    </source>
</evidence>
<reference evidence="4" key="1">
    <citation type="journal article" date="2017" name="bioRxiv">
        <title>Comparative analysis of the genomes of Stylophora pistillata and Acropora digitifera provides evidence for extensive differences between species of corals.</title>
        <authorList>
            <person name="Voolstra C.R."/>
            <person name="Li Y."/>
            <person name="Liew Y.J."/>
            <person name="Baumgarten S."/>
            <person name="Zoccola D."/>
            <person name="Flot J.-F."/>
            <person name="Tambutte S."/>
            <person name="Allemand D."/>
            <person name="Aranda M."/>
        </authorList>
    </citation>
    <scope>NUCLEOTIDE SEQUENCE [LARGE SCALE GENOMIC DNA]</scope>
</reference>
<comment type="caution">
    <text evidence="3">The sequence shown here is derived from an EMBL/GenBank/DDBJ whole genome shotgun (WGS) entry which is preliminary data.</text>
</comment>
<dbReference type="SUPFAM" id="SSF56672">
    <property type="entry name" value="DNA/RNA polymerases"/>
    <property type="match status" value="1"/>
</dbReference>
<dbReference type="OrthoDB" id="5969539at2759"/>
<sequence>MGWVSLPVVTPKKDQSQIRLDVDMRVANQAIPCRHTQQHPTIADVVNELSGSAVFSHLDMSKGYHQLELKESSRNATNFSTHIGLYRYKRLNYGTRSAAEIFQETIREELTRGLKGVFNISDDTIVHGRDEKEHDSNLEALLKKSREKNVTFNKGKCEFNKERVVYYGLMFSKKGVSLDPCKMVTDHKPLESVFNKPTHETSIRVQRIVNRMLDYDFVEYRSGKESTSDYTSRYPMPHQTCTKPELKTIKEVKQYVNHVRTNNTPNAVTKEQVQKAIDEDPTLLALKGCIHQGWINAKAENLQAYKHVFSELAVVDVIVVRGDRIVAPETLRQRMVEIAHEGHQGQVRTKQLLRAHVWFPGMDSLRDKSVSTCVYCQSNTPDVHREPLKMTELPEGPWRKVSVDFCGPLANGDLALMFHCQYSRYSVVEFVGSTSEKATIPVYRRVFDTYELPEVDKSDSSSPFNSHKFQEYAREEGLKHRKVTLDGRKPTAM</sequence>
<dbReference type="Pfam" id="PF17921">
    <property type="entry name" value="Integrase_H2C2"/>
    <property type="match status" value="1"/>
</dbReference>